<evidence type="ECO:0000256" key="1">
    <source>
        <dbReference type="SAM" id="SignalP"/>
    </source>
</evidence>
<evidence type="ECO:0000313" key="2">
    <source>
        <dbReference type="EMBL" id="RUO81418.1"/>
    </source>
</evidence>
<protein>
    <recommendedName>
        <fullName evidence="4">Galactose oxidase</fullName>
    </recommendedName>
</protein>
<name>A0A432ZUD0_9GAMM</name>
<keyword evidence="1" id="KW-0732">Signal</keyword>
<dbReference type="EMBL" id="PIQH01000001">
    <property type="protein sequence ID" value="RUO81418.1"/>
    <property type="molecule type" value="Genomic_DNA"/>
</dbReference>
<dbReference type="Proteomes" id="UP000287996">
    <property type="component" value="Unassembled WGS sequence"/>
</dbReference>
<dbReference type="SUPFAM" id="SSF117281">
    <property type="entry name" value="Kelch motif"/>
    <property type="match status" value="1"/>
</dbReference>
<accession>A0A432ZUD0</accession>
<dbReference type="InterPro" id="IPR015915">
    <property type="entry name" value="Kelch-typ_b-propeller"/>
</dbReference>
<evidence type="ECO:0008006" key="4">
    <source>
        <dbReference type="Google" id="ProtNLM"/>
    </source>
</evidence>
<gene>
    <name evidence="2" type="ORF">CWI84_01275</name>
</gene>
<dbReference type="InterPro" id="IPR006652">
    <property type="entry name" value="Kelch_1"/>
</dbReference>
<dbReference type="OrthoDB" id="6328960at2"/>
<evidence type="ECO:0000313" key="3">
    <source>
        <dbReference type="Proteomes" id="UP000287996"/>
    </source>
</evidence>
<comment type="caution">
    <text evidence="2">The sequence shown here is derived from an EMBL/GenBank/DDBJ whole genome shotgun (WGS) entry which is preliminary data.</text>
</comment>
<organism evidence="2 3">
    <name type="scientific">Idiomarina tyrosinivorans</name>
    <dbReference type="NCBI Taxonomy" id="1445662"/>
    <lineage>
        <taxon>Bacteria</taxon>
        <taxon>Pseudomonadati</taxon>
        <taxon>Pseudomonadota</taxon>
        <taxon>Gammaproteobacteria</taxon>
        <taxon>Alteromonadales</taxon>
        <taxon>Idiomarinaceae</taxon>
        <taxon>Idiomarina</taxon>
    </lineage>
</organism>
<keyword evidence="3" id="KW-1185">Reference proteome</keyword>
<feature type="chain" id="PRO_5019300704" description="Galactose oxidase" evidence="1">
    <location>
        <begin position="29"/>
        <end position="133"/>
    </location>
</feature>
<dbReference type="PROSITE" id="PS51257">
    <property type="entry name" value="PROKAR_LIPOPROTEIN"/>
    <property type="match status" value="1"/>
</dbReference>
<feature type="signal peptide" evidence="1">
    <location>
        <begin position="1"/>
        <end position="28"/>
    </location>
</feature>
<dbReference type="RefSeq" id="WP_126840761.1">
    <property type="nucleotide sequence ID" value="NZ_PIQH01000001.1"/>
</dbReference>
<dbReference type="Pfam" id="PF01344">
    <property type="entry name" value="Kelch_1"/>
    <property type="match status" value="1"/>
</dbReference>
<reference evidence="2 3" key="1">
    <citation type="journal article" date="2011" name="Front. Microbiol.">
        <title>Genomic signatures of strain selection and enhancement in Bacillus atrophaeus var. globigii, a historical biowarfare simulant.</title>
        <authorList>
            <person name="Gibbons H.S."/>
            <person name="Broomall S.M."/>
            <person name="McNew L.A."/>
            <person name="Daligault H."/>
            <person name="Chapman C."/>
            <person name="Bruce D."/>
            <person name="Karavis M."/>
            <person name="Krepps M."/>
            <person name="McGregor P.A."/>
            <person name="Hong C."/>
            <person name="Park K.H."/>
            <person name="Akmal A."/>
            <person name="Feldman A."/>
            <person name="Lin J.S."/>
            <person name="Chang W.E."/>
            <person name="Higgs B.W."/>
            <person name="Demirev P."/>
            <person name="Lindquist J."/>
            <person name="Liem A."/>
            <person name="Fochler E."/>
            <person name="Read T.D."/>
            <person name="Tapia R."/>
            <person name="Johnson S."/>
            <person name="Bishop-Lilly K.A."/>
            <person name="Detter C."/>
            <person name="Han C."/>
            <person name="Sozhamannan S."/>
            <person name="Rosenzweig C.N."/>
            <person name="Skowronski E.W."/>
        </authorList>
    </citation>
    <scope>NUCLEOTIDE SEQUENCE [LARGE SCALE GENOMIC DNA]</scope>
    <source>
        <strain evidence="2 3">CC-PW-9</strain>
    </source>
</reference>
<proteinExistence type="predicted"/>
<dbReference type="Gene3D" id="2.120.10.80">
    <property type="entry name" value="Kelch-type beta propeller"/>
    <property type="match status" value="1"/>
</dbReference>
<dbReference type="AlphaFoldDB" id="A0A432ZUD0"/>
<sequence length="133" mass="14468">MLFKRISMRIILGLMGSVLLTGCASTTADIDKTAATKTSNSAQPWNGPTLDVARYGHAAAADNENIYVFGGANKDGFLSSIEIIDPKTNQATLLEDKIIPRRYFTAVWDGKQSIYLFGGISLRNGKVRQEPTV</sequence>